<organism evidence="2 3">
    <name type="scientific">Vibrio parahaemolyticus</name>
    <dbReference type="NCBI Taxonomy" id="670"/>
    <lineage>
        <taxon>Bacteria</taxon>
        <taxon>Pseudomonadati</taxon>
        <taxon>Pseudomonadota</taxon>
        <taxon>Gammaproteobacteria</taxon>
        <taxon>Vibrionales</taxon>
        <taxon>Vibrionaceae</taxon>
        <taxon>Vibrio</taxon>
    </lineage>
</organism>
<keyword evidence="3" id="KW-1185">Reference proteome</keyword>
<dbReference type="AlphaFoldDB" id="A0AAX0M6S2"/>
<dbReference type="EMBL" id="LHQV01000020">
    <property type="protein sequence ID" value="OQJ97328.1"/>
    <property type="molecule type" value="Genomic_DNA"/>
</dbReference>
<comment type="caution">
    <text evidence="2">The sequence shown here is derived from an EMBL/GenBank/DDBJ whole genome shotgun (WGS) entry which is preliminary data.</text>
</comment>
<evidence type="ECO:0000313" key="3">
    <source>
        <dbReference type="Proteomes" id="UP000191946"/>
    </source>
</evidence>
<keyword evidence="1" id="KW-0472">Membrane</keyword>
<proteinExistence type="predicted"/>
<dbReference type="Proteomes" id="UP000191946">
    <property type="component" value="Unassembled WGS sequence"/>
</dbReference>
<gene>
    <name evidence="2" type="ORF">AKG60_20895</name>
</gene>
<evidence type="ECO:0008006" key="4">
    <source>
        <dbReference type="Google" id="ProtNLM"/>
    </source>
</evidence>
<reference evidence="2 3" key="1">
    <citation type="submission" date="2015-08" db="EMBL/GenBank/DDBJ databases">
        <title>Draft Genome Sequences of Vibrio parahaemolyticus Strains.</title>
        <authorList>
            <person name="Gonzalez-Escalona N."/>
            <person name="DePaola A."/>
        </authorList>
    </citation>
    <scope>NUCLEOTIDE SEQUENCE [LARGE SCALE GENOMIC DNA]</scope>
    <source>
        <strain evidence="2 3">CFSAN001621</strain>
    </source>
</reference>
<name>A0AAX0M6S2_VIBPH</name>
<evidence type="ECO:0000256" key="1">
    <source>
        <dbReference type="SAM" id="Phobius"/>
    </source>
</evidence>
<feature type="transmembrane region" description="Helical" evidence="1">
    <location>
        <begin position="50"/>
        <end position="67"/>
    </location>
</feature>
<keyword evidence="1" id="KW-1133">Transmembrane helix</keyword>
<sequence>MRAPRSLIQGEVRWVWCFESASWVMCLQPSQKPKKPAVSTCWQSLWASRFLLFFLATPFYTMPRLVFRGRKHCTVRFVFKKFGD</sequence>
<evidence type="ECO:0000313" key="2">
    <source>
        <dbReference type="EMBL" id="OQJ97328.1"/>
    </source>
</evidence>
<accession>A0AAX0M6S2</accession>
<protein>
    <recommendedName>
        <fullName evidence="4">Secreted protein</fullName>
    </recommendedName>
</protein>
<keyword evidence="1" id="KW-0812">Transmembrane</keyword>